<feature type="region of interest" description="Disordered" evidence="4">
    <location>
        <begin position="510"/>
        <end position="588"/>
    </location>
</feature>
<feature type="compositionally biased region" description="Polar residues" evidence="4">
    <location>
        <begin position="577"/>
        <end position="588"/>
    </location>
</feature>
<dbReference type="GeneID" id="107123461"/>
<feature type="compositionally biased region" description="Low complexity" evidence="4">
    <location>
        <begin position="530"/>
        <end position="542"/>
    </location>
</feature>
<feature type="domain" description="UBA" evidence="5">
    <location>
        <begin position="53"/>
        <end position="91"/>
    </location>
</feature>
<accession>A0ABM1L8B0</accession>
<dbReference type="InterPro" id="IPR009060">
    <property type="entry name" value="UBA-like_sf"/>
</dbReference>
<evidence type="ECO:0000259" key="5">
    <source>
        <dbReference type="SMART" id="SM00165"/>
    </source>
</evidence>
<feature type="non-terminal residue" evidence="7">
    <location>
        <position position="588"/>
    </location>
</feature>
<sequence length="588" mass="62737">MMTSVGSERTRGTRDKAQISATQPTQPQKPVVQATAEQIRLAQMIYDKNDADFEDKVKQLMEVTGKNQDDCIVALHDCNGDVNRAINILLEGSSDTTSWETVGGKKKTLGKESSENKENREKRGDREVSRGRGSSSRRGRGGSRGREFRAEENGVDNSQADRPSDRGKRGRGRGFGRGRGRGMGRFSAQAMGTFNPADYTESPATDGFGTKQESWEAGQSDANDCTGAWKNSVEEWTAEDWNEDLSETKVFTASTVPAENHVAPGQSIDLVALLQKPGTSSQETEANSFDPAQQQGFGQALVFTNSQHNPPMALGAGNTGAANSFPPQSLEICNPDVCSLKDERRGKAPMQMFDHFKSQPEPSPVLSQLTQRQQQQQTQAVPAPPPGLESFTPQVKAREPSPVDSPAAAGKLLLLPSLSAESQMLPAHQTPQKQMKPPKRKIPPASKIPSSAVEMPGSTDVSGLNVQFGALEFGLEASLSELASASGYESTSQAPSGILYPKPVSDPLNASLPMSTTAQESTYSTPAVTSAGPSCSSQSASPVTTTSSYDQASVHSRITYQSSMPPPEPAPAAVTNGHGSVRTQPALD</sequence>
<feature type="compositionally biased region" description="Polar residues" evidence="4">
    <location>
        <begin position="543"/>
        <end position="563"/>
    </location>
</feature>
<keyword evidence="2" id="KW-0963">Cytoplasm</keyword>
<name>A0ABM1L8B0_GEKJA</name>
<dbReference type="Gene3D" id="1.10.8.10">
    <property type="entry name" value="DNA helicase RuvA subunit, C-terminal domain"/>
    <property type="match status" value="1"/>
</dbReference>
<organism evidence="6 7">
    <name type="scientific">Gekko japonicus</name>
    <name type="common">Schlegel's Japanese gecko</name>
    <dbReference type="NCBI Taxonomy" id="146911"/>
    <lineage>
        <taxon>Eukaryota</taxon>
        <taxon>Metazoa</taxon>
        <taxon>Chordata</taxon>
        <taxon>Craniata</taxon>
        <taxon>Vertebrata</taxon>
        <taxon>Euteleostomi</taxon>
        <taxon>Lepidosauria</taxon>
        <taxon>Squamata</taxon>
        <taxon>Bifurcata</taxon>
        <taxon>Gekkota</taxon>
        <taxon>Gekkonidae</taxon>
        <taxon>Gekkoninae</taxon>
        <taxon>Gekko</taxon>
    </lineage>
</organism>
<evidence type="ECO:0000313" key="7">
    <source>
        <dbReference type="RefSeq" id="XP_015282197.1"/>
    </source>
</evidence>
<feature type="compositionally biased region" description="Basic and acidic residues" evidence="4">
    <location>
        <begin position="8"/>
        <end position="17"/>
    </location>
</feature>
<feature type="region of interest" description="Disordered" evidence="4">
    <location>
        <begin position="1"/>
        <end position="31"/>
    </location>
</feature>
<dbReference type="InterPro" id="IPR022166">
    <property type="entry name" value="UBAP2/Lig"/>
</dbReference>
<evidence type="ECO:0000313" key="6">
    <source>
        <dbReference type="Proteomes" id="UP000694871"/>
    </source>
</evidence>
<feature type="compositionally biased region" description="Basic and acidic residues" evidence="4">
    <location>
        <begin position="109"/>
        <end position="130"/>
    </location>
</feature>
<feature type="compositionally biased region" description="Low complexity" evidence="4">
    <location>
        <begin position="364"/>
        <end position="381"/>
    </location>
</feature>
<comment type="subcellular location">
    <subcellularLocation>
        <location evidence="1">Cytoplasm</location>
    </subcellularLocation>
</comment>
<feature type="compositionally biased region" description="Low complexity" evidence="4">
    <location>
        <begin position="21"/>
        <end position="31"/>
    </location>
</feature>
<feature type="region of interest" description="Disordered" evidence="4">
    <location>
        <begin position="354"/>
        <end position="407"/>
    </location>
</feature>
<dbReference type="Proteomes" id="UP000694871">
    <property type="component" value="Unplaced"/>
</dbReference>
<evidence type="ECO:0000256" key="3">
    <source>
        <dbReference type="ARBA" id="ARBA00022553"/>
    </source>
</evidence>
<dbReference type="CDD" id="cd14277">
    <property type="entry name" value="UBA_UBP2_like"/>
    <property type="match status" value="1"/>
</dbReference>
<feature type="compositionally biased region" description="Basic residues" evidence="4">
    <location>
        <begin position="168"/>
        <end position="182"/>
    </location>
</feature>
<dbReference type="InterPro" id="IPR051833">
    <property type="entry name" value="TC-DDR_regulator"/>
</dbReference>
<keyword evidence="6" id="KW-1185">Reference proteome</keyword>
<keyword evidence="3" id="KW-0597">Phosphoprotein</keyword>
<feature type="compositionally biased region" description="Polar residues" evidence="4">
    <location>
        <begin position="512"/>
        <end position="528"/>
    </location>
</feature>
<dbReference type="SMART" id="SM00165">
    <property type="entry name" value="UBA"/>
    <property type="match status" value="1"/>
</dbReference>
<protein>
    <submittedName>
        <fullName evidence="7">Ubiquitin-associated protein 2-like</fullName>
    </submittedName>
</protein>
<feature type="region of interest" description="Disordered" evidence="4">
    <location>
        <begin position="96"/>
        <end position="226"/>
    </location>
</feature>
<proteinExistence type="predicted"/>
<dbReference type="Pfam" id="PF12478">
    <property type="entry name" value="UBAP2-Lig"/>
    <property type="match status" value="1"/>
</dbReference>
<evidence type="ECO:0000256" key="4">
    <source>
        <dbReference type="SAM" id="MobiDB-lite"/>
    </source>
</evidence>
<evidence type="ECO:0000256" key="2">
    <source>
        <dbReference type="ARBA" id="ARBA00022490"/>
    </source>
</evidence>
<dbReference type="PANTHER" id="PTHR16308">
    <property type="entry name" value="UBIQUITIN ASSOCIATED PROTEIN 2-LIKE/LINGERER"/>
    <property type="match status" value="1"/>
</dbReference>
<dbReference type="RefSeq" id="XP_015282197.1">
    <property type="nucleotide sequence ID" value="XM_015426711.1"/>
</dbReference>
<reference evidence="7" key="1">
    <citation type="submission" date="2025-08" db="UniProtKB">
        <authorList>
            <consortium name="RefSeq"/>
        </authorList>
    </citation>
    <scope>IDENTIFICATION</scope>
</reference>
<feature type="region of interest" description="Disordered" evidence="4">
    <location>
        <begin position="424"/>
        <end position="456"/>
    </location>
</feature>
<evidence type="ECO:0000256" key="1">
    <source>
        <dbReference type="ARBA" id="ARBA00004496"/>
    </source>
</evidence>
<dbReference type="InterPro" id="IPR015940">
    <property type="entry name" value="UBA"/>
</dbReference>
<dbReference type="PANTHER" id="PTHR16308:SF19">
    <property type="entry name" value="UBIQUITIN-ASSOCIATED PROTEIN 2"/>
    <property type="match status" value="1"/>
</dbReference>
<gene>
    <name evidence="7" type="primary">LOC107123461</name>
</gene>
<dbReference type="SUPFAM" id="SSF46934">
    <property type="entry name" value="UBA-like"/>
    <property type="match status" value="1"/>
</dbReference>